<feature type="region of interest" description="Disordered" evidence="4">
    <location>
        <begin position="61"/>
        <end position="97"/>
    </location>
</feature>
<keyword evidence="3" id="KW-0378">Hydrolase</keyword>
<sequence>MGHHDEPLTATYNTQRPPWVGIWSDRKYTGRADWWKEPGNKDELARHGKLRLVRSRYNEEDPDWYDPKVPDGTSETGPLGLDRTKHKDITKKGDTPGDFEEFQENVYKNTTQFKRMSEAFQLSKEHPGIAVSPTMNTLALTEKSLLGRNAPFQNSWYTFGPRFFDTPLNEGTFWKGLAAAKYTAVLMVPYTMLEIRSLGTVPWKTFSPRLFVSRYAAIAPLPIAVATSWAIALSAASNIRNKDDVYNHLYSSAAVGAVVASAKDSVARGVTLGMVTLVAGVFWHYLRVSETGLQSSVSQPTSGGIWGGPLVWKLFDQGDITVSTTTF</sequence>
<dbReference type="OrthoDB" id="5911915at2759"/>
<evidence type="ECO:0000256" key="2">
    <source>
        <dbReference type="ARBA" id="ARBA00022723"/>
    </source>
</evidence>
<proteinExistence type="inferred from homology"/>
<reference evidence="6" key="1">
    <citation type="journal article" date="2008" name="Nat. Genet.">
        <title>The Pristionchus pacificus genome provides a unique perspective on nematode lifestyle and parasitism.</title>
        <authorList>
            <person name="Dieterich C."/>
            <person name="Clifton S.W."/>
            <person name="Schuster L.N."/>
            <person name="Chinwalla A."/>
            <person name="Delehaunty K."/>
            <person name="Dinkelacker I."/>
            <person name="Fulton L."/>
            <person name="Fulton R."/>
            <person name="Godfrey J."/>
            <person name="Minx P."/>
            <person name="Mitreva M."/>
            <person name="Roeseler W."/>
            <person name="Tian H."/>
            <person name="Witte H."/>
            <person name="Yang S.P."/>
            <person name="Wilson R.K."/>
            <person name="Sommer R.J."/>
        </authorList>
    </citation>
    <scope>NUCLEOTIDE SEQUENCE [LARGE SCALE GENOMIC DNA]</scope>
    <source>
        <strain evidence="6">PS312</strain>
    </source>
</reference>
<accession>A0A8R1Z4B0</accession>
<gene>
    <name evidence="5" type="primary">WBGene00304714</name>
</gene>
<evidence type="ECO:0000256" key="4">
    <source>
        <dbReference type="SAM" id="MobiDB-lite"/>
    </source>
</evidence>
<dbReference type="PANTHER" id="PTHR46317:SF5">
    <property type="entry name" value="NADH-UBIQUINONE OXIDOREDUCTASE SUBUNIT B14.7"/>
    <property type="match status" value="1"/>
</dbReference>
<protein>
    <submittedName>
        <fullName evidence="5">Uncharacterized protein</fullName>
    </submittedName>
</protein>
<evidence type="ECO:0000313" key="5">
    <source>
        <dbReference type="EnsemblMetazoa" id="PPA46935.1"/>
    </source>
</evidence>
<dbReference type="EnsemblMetazoa" id="PPA46935.1">
    <property type="protein sequence ID" value="PPA46935.1"/>
    <property type="gene ID" value="WBGene00304714"/>
</dbReference>
<organism evidence="5 6">
    <name type="scientific">Pristionchus pacificus</name>
    <name type="common">Parasitic nematode worm</name>
    <dbReference type="NCBI Taxonomy" id="54126"/>
    <lineage>
        <taxon>Eukaryota</taxon>
        <taxon>Metazoa</taxon>
        <taxon>Ecdysozoa</taxon>
        <taxon>Nematoda</taxon>
        <taxon>Chromadorea</taxon>
        <taxon>Rhabditida</taxon>
        <taxon>Rhabditina</taxon>
        <taxon>Diplogasteromorpha</taxon>
        <taxon>Diplogasteroidea</taxon>
        <taxon>Neodiplogasteridae</taxon>
        <taxon>Pristionchus</taxon>
    </lineage>
</organism>
<evidence type="ECO:0000313" key="6">
    <source>
        <dbReference type="Proteomes" id="UP000005239"/>
    </source>
</evidence>
<keyword evidence="6" id="KW-1185">Reference proteome</keyword>
<feature type="compositionally biased region" description="Basic and acidic residues" evidence="4">
    <location>
        <begin position="82"/>
        <end position="95"/>
    </location>
</feature>
<evidence type="ECO:0000256" key="3">
    <source>
        <dbReference type="ARBA" id="ARBA00022801"/>
    </source>
</evidence>
<dbReference type="GO" id="GO:0046872">
    <property type="term" value="F:metal ion binding"/>
    <property type="evidence" value="ECO:0007669"/>
    <property type="project" value="UniProtKB-KW"/>
</dbReference>
<dbReference type="AlphaFoldDB" id="A0A8R1Z4B0"/>
<dbReference type="PANTHER" id="PTHR46317">
    <property type="entry name" value="HYDROLASE OF PHP SUPERFAMILY-RELATED PROTEIN"/>
    <property type="match status" value="1"/>
</dbReference>
<comment type="similarity">
    <text evidence="1">Belongs to the metallo-dependent hydrolases superfamily. TatD-type hydrolase family.</text>
</comment>
<dbReference type="Proteomes" id="UP000005239">
    <property type="component" value="Unassembled WGS sequence"/>
</dbReference>
<keyword evidence="2" id="KW-0479">Metal-binding</keyword>
<name>A0A8R1Z4B0_PRIPA</name>
<reference evidence="5" key="2">
    <citation type="submission" date="2022-06" db="UniProtKB">
        <authorList>
            <consortium name="EnsemblMetazoa"/>
        </authorList>
    </citation>
    <scope>IDENTIFICATION</scope>
    <source>
        <strain evidence="5">PS312</strain>
    </source>
</reference>
<dbReference type="GO" id="GO:0016787">
    <property type="term" value="F:hydrolase activity"/>
    <property type="evidence" value="ECO:0007669"/>
    <property type="project" value="UniProtKB-KW"/>
</dbReference>
<evidence type="ECO:0000256" key="1">
    <source>
        <dbReference type="ARBA" id="ARBA00009275"/>
    </source>
</evidence>